<evidence type="ECO:0000313" key="3">
    <source>
        <dbReference type="Proteomes" id="UP000051048"/>
    </source>
</evidence>
<reference evidence="2 3" key="1">
    <citation type="journal article" date="2015" name="Genome Announc.">
        <title>Expanding the biotechnology potential of lactobacilli through comparative genomics of 213 strains and associated genera.</title>
        <authorList>
            <person name="Sun Z."/>
            <person name="Harris H.M."/>
            <person name="McCann A."/>
            <person name="Guo C."/>
            <person name="Argimon S."/>
            <person name="Zhang W."/>
            <person name="Yang X."/>
            <person name="Jeffery I.B."/>
            <person name="Cooney J.C."/>
            <person name="Kagawa T.F."/>
            <person name="Liu W."/>
            <person name="Song Y."/>
            <person name="Salvetti E."/>
            <person name="Wrobel A."/>
            <person name="Rasinkangas P."/>
            <person name="Parkhill J."/>
            <person name="Rea M.C."/>
            <person name="O'Sullivan O."/>
            <person name="Ritari J."/>
            <person name="Douillard F.P."/>
            <person name="Paul Ross R."/>
            <person name="Yang R."/>
            <person name="Briner A.E."/>
            <person name="Felis G.E."/>
            <person name="de Vos W.M."/>
            <person name="Barrangou R."/>
            <person name="Klaenhammer T.R."/>
            <person name="Caufield P.W."/>
            <person name="Cui Y."/>
            <person name="Zhang H."/>
            <person name="O'Toole P.W."/>
        </authorList>
    </citation>
    <scope>NUCLEOTIDE SEQUENCE [LARGE SCALE GENOMIC DNA]</scope>
    <source>
        <strain evidence="2 3">DSM 15833</strain>
    </source>
</reference>
<dbReference type="InterPro" id="IPR045057">
    <property type="entry name" value="Gcn5-rel_NAT"/>
</dbReference>
<organism evidence="2 3">
    <name type="scientific">Ligilactobacillus equi DSM 15833 = JCM 10991</name>
    <dbReference type="NCBI Taxonomy" id="1423740"/>
    <lineage>
        <taxon>Bacteria</taxon>
        <taxon>Bacillati</taxon>
        <taxon>Bacillota</taxon>
        <taxon>Bacilli</taxon>
        <taxon>Lactobacillales</taxon>
        <taxon>Lactobacillaceae</taxon>
        <taxon>Ligilactobacillus</taxon>
    </lineage>
</organism>
<sequence>MENYVWTKDSLNYENADHEVIAHIGYSMINDDHTYVIEHTWVSENMRGSGLAGKITSYFLDEVAKQDKDVLPLCPYTQKYFNRHPELSNLLHQN</sequence>
<dbReference type="STRING" id="1423740.FC36_GL000445"/>
<dbReference type="EMBL" id="AZFH01000013">
    <property type="protein sequence ID" value="KRL83228.1"/>
    <property type="molecule type" value="Genomic_DNA"/>
</dbReference>
<dbReference type="Pfam" id="PF14542">
    <property type="entry name" value="Acetyltransf_CG"/>
    <property type="match status" value="1"/>
</dbReference>
<evidence type="ECO:0000259" key="1">
    <source>
        <dbReference type="PROSITE" id="PS51729"/>
    </source>
</evidence>
<dbReference type="Proteomes" id="UP000051048">
    <property type="component" value="Unassembled WGS sequence"/>
</dbReference>
<dbReference type="InterPro" id="IPR016181">
    <property type="entry name" value="Acyl_CoA_acyltransferase"/>
</dbReference>
<comment type="caution">
    <text evidence="2">The sequence shown here is derived from an EMBL/GenBank/DDBJ whole genome shotgun (WGS) entry which is preliminary data.</text>
</comment>
<dbReference type="InterPro" id="IPR031165">
    <property type="entry name" value="GNAT_YJDJ"/>
</dbReference>
<accession>A0A0R1TP47</accession>
<dbReference type="PANTHER" id="PTHR31435">
    <property type="entry name" value="PROTEIN NATD1"/>
    <property type="match status" value="1"/>
</dbReference>
<dbReference type="SUPFAM" id="SSF55729">
    <property type="entry name" value="Acyl-CoA N-acyltransferases (Nat)"/>
    <property type="match status" value="1"/>
</dbReference>
<dbReference type="PROSITE" id="PS51729">
    <property type="entry name" value="GNAT_YJDJ"/>
    <property type="match status" value="1"/>
</dbReference>
<gene>
    <name evidence="2" type="ORF">FC36_GL000445</name>
</gene>
<dbReference type="PATRIC" id="fig|1423740.3.peg.475"/>
<protein>
    <recommendedName>
        <fullName evidence="1">N-acetyltransferase domain-containing protein</fullName>
    </recommendedName>
</protein>
<dbReference type="Gene3D" id="3.40.630.30">
    <property type="match status" value="1"/>
</dbReference>
<dbReference type="OrthoDB" id="9793389at2"/>
<dbReference type="RefSeq" id="WP_025021069.1">
    <property type="nucleotide sequence ID" value="NZ_AZFH01000013.1"/>
</dbReference>
<dbReference type="CDD" id="cd04301">
    <property type="entry name" value="NAT_SF"/>
    <property type="match status" value="1"/>
</dbReference>
<dbReference type="AlphaFoldDB" id="A0A0R1TP47"/>
<name>A0A0R1TP47_9LACO</name>
<proteinExistence type="predicted"/>
<evidence type="ECO:0000313" key="2">
    <source>
        <dbReference type="EMBL" id="KRL83228.1"/>
    </source>
</evidence>
<dbReference type="PANTHER" id="PTHR31435:SF10">
    <property type="entry name" value="BSR4717 PROTEIN"/>
    <property type="match status" value="1"/>
</dbReference>
<feature type="domain" description="N-acetyltransferase" evidence="1">
    <location>
        <begin position="3"/>
        <end position="92"/>
    </location>
</feature>